<feature type="transmembrane region" description="Helical" evidence="6">
    <location>
        <begin position="213"/>
        <end position="233"/>
    </location>
</feature>
<dbReference type="GO" id="GO:0022857">
    <property type="term" value="F:transmembrane transporter activity"/>
    <property type="evidence" value="ECO:0007669"/>
    <property type="project" value="InterPro"/>
</dbReference>
<dbReference type="AlphaFoldDB" id="A0AAV8R2A5"/>
<keyword evidence="4 6" id="KW-1133">Transmembrane helix</keyword>
<feature type="transmembrane region" description="Helical" evidence="6">
    <location>
        <begin position="415"/>
        <end position="436"/>
    </location>
</feature>
<keyword evidence="8" id="KW-1185">Reference proteome</keyword>
<dbReference type="Proteomes" id="UP001222027">
    <property type="component" value="Unassembled WGS sequence"/>
</dbReference>
<feature type="transmembrane region" description="Helical" evidence="6">
    <location>
        <begin position="375"/>
        <end position="395"/>
    </location>
</feature>
<feature type="transmembrane region" description="Helical" evidence="6">
    <location>
        <begin position="97"/>
        <end position="123"/>
    </location>
</feature>
<dbReference type="PANTHER" id="PTHR11654">
    <property type="entry name" value="OLIGOPEPTIDE TRANSPORTER-RELATED"/>
    <property type="match status" value="1"/>
</dbReference>
<reference evidence="7 8" key="1">
    <citation type="submission" date="2022-12" db="EMBL/GenBank/DDBJ databases">
        <title>Chromosome-scale assembly of the Ensete ventricosum genome.</title>
        <authorList>
            <person name="Dussert Y."/>
            <person name="Stocks J."/>
            <person name="Wendawek A."/>
            <person name="Woldeyes F."/>
            <person name="Nichols R.A."/>
            <person name="Borrell J.S."/>
        </authorList>
    </citation>
    <scope>NUCLEOTIDE SEQUENCE [LARGE SCALE GENOMIC DNA]</scope>
    <source>
        <strain evidence="8">cv. Maze</strain>
        <tissue evidence="7">Seeds</tissue>
    </source>
</reference>
<dbReference type="GO" id="GO:0016020">
    <property type="term" value="C:membrane"/>
    <property type="evidence" value="ECO:0007669"/>
    <property type="project" value="UniProtKB-SubCell"/>
</dbReference>
<keyword evidence="3 6" id="KW-0812">Transmembrane</keyword>
<dbReference type="InterPro" id="IPR036259">
    <property type="entry name" value="MFS_trans_sf"/>
</dbReference>
<feature type="transmembrane region" description="Helical" evidence="6">
    <location>
        <begin position="501"/>
        <end position="528"/>
    </location>
</feature>
<evidence type="ECO:0000256" key="4">
    <source>
        <dbReference type="ARBA" id="ARBA00022989"/>
    </source>
</evidence>
<evidence type="ECO:0000256" key="2">
    <source>
        <dbReference type="ARBA" id="ARBA00005982"/>
    </source>
</evidence>
<proteinExistence type="inferred from homology"/>
<sequence length="575" mass="63348">MTTRGEKTQAAGRPENGTAAEREIKYKGWKAMPYIVGNEIFEKLGALGTITNLVVYLTTVFHLRSITTATIVNVFNGTTNLAPLLGGFLADTYLGRYATLGLASLASQLGLLIIMLTAAVSQLHPPQCDPGQLCSGPTPGQQAFLLFGLTFLVIGAGGIRPCNLAFGVDQFDPRTEDGRKGINSFFNLYYFTFNVAMMISATLIIYVQSNVSWSVGLAIPAVLMVFSCAFFFLGSRTYVKVRPQGSPFSSIAQVLVAAFRKRRLKLPDDHPEESLLDPPHLSSLISKLSYTNQFRILDKAAIVTPEDEINPDGSAANPWQLCTLQQVEQVKCIVRIIPVWSTGILYQVGATQQQTYVIFQALQSNRHLGRSNFQIPAASFVVFPMLGMSLWIPIYDRIVAPRLERITKKEGGLTLLQRMGIGLVLSVVVMATAGVIEERRRSHALRHHQTVGVTTNGGAVSPFSSLWLIPPLILLGVSEAFNVISQVEFYYKQFPENMRSIAGSFLFCGFAMGGYLSSLMVTVVHRSTGRGQSKNWLAEDLNKGKLDLFYFSIAVLGVLNFIYFVACAKWYRYKA</sequence>
<dbReference type="SUPFAM" id="SSF103473">
    <property type="entry name" value="MFS general substrate transporter"/>
    <property type="match status" value="1"/>
</dbReference>
<feature type="transmembrane region" description="Helical" evidence="6">
    <location>
        <begin position="143"/>
        <end position="166"/>
    </location>
</feature>
<dbReference type="CDD" id="cd17416">
    <property type="entry name" value="MFS_NPF1_2"/>
    <property type="match status" value="1"/>
</dbReference>
<comment type="subcellular location">
    <subcellularLocation>
        <location evidence="1">Membrane</location>
        <topology evidence="1">Multi-pass membrane protein</topology>
    </subcellularLocation>
</comment>
<evidence type="ECO:0000313" key="7">
    <source>
        <dbReference type="EMBL" id="KAJ8491031.1"/>
    </source>
</evidence>
<feature type="transmembrane region" description="Helical" evidence="6">
    <location>
        <begin position="187"/>
        <end position="207"/>
    </location>
</feature>
<comment type="caution">
    <text evidence="7">The sequence shown here is derived from an EMBL/GenBank/DDBJ whole genome shotgun (WGS) entry which is preliminary data.</text>
</comment>
<protein>
    <recommendedName>
        <fullName evidence="9">Major facilitator superfamily (MFS) profile domain-containing protein</fullName>
    </recommendedName>
</protein>
<feature type="transmembrane region" description="Helical" evidence="6">
    <location>
        <begin position="548"/>
        <end position="571"/>
    </location>
</feature>
<evidence type="ECO:0000256" key="3">
    <source>
        <dbReference type="ARBA" id="ARBA00022692"/>
    </source>
</evidence>
<dbReference type="EMBL" id="JAQQAF010000004">
    <property type="protein sequence ID" value="KAJ8491031.1"/>
    <property type="molecule type" value="Genomic_DNA"/>
</dbReference>
<evidence type="ECO:0008006" key="9">
    <source>
        <dbReference type="Google" id="ProtNLM"/>
    </source>
</evidence>
<accession>A0AAV8R2A5</accession>
<evidence type="ECO:0000256" key="1">
    <source>
        <dbReference type="ARBA" id="ARBA00004141"/>
    </source>
</evidence>
<comment type="similarity">
    <text evidence="2">Belongs to the major facilitator superfamily. Proton-dependent oligopeptide transporter (POT/PTR) (TC 2.A.17) family.</text>
</comment>
<dbReference type="InterPro" id="IPR000109">
    <property type="entry name" value="POT_fam"/>
</dbReference>
<evidence type="ECO:0000256" key="5">
    <source>
        <dbReference type="ARBA" id="ARBA00023136"/>
    </source>
</evidence>
<keyword evidence="5 6" id="KW-0472">Membrane</keyword>
<gene>
    <name evidence="7" type="ORF">OPV22_012752</name>
</gene>
<organism evidence="7 8">
    <name type="scientific">Ensete ventricosum</name>
    <name type="common">Abyssinian banana</name>
    <name type="synonym">Musa ensete</name>
    <dbReference type="NCBI Taxonomy" id="4639"/>
    <lineage>
        <taxon>Eukaryota</taxon>
        <taxon>Viridiplantae</taxon>
        <taxon>Streptophyta</taxon>
        <taxon>Embryophyta</taxon>
        <taxon>Tracheophyta</taxon>
        <taxon>Spermatophyta</taxon>
        <taxon>Magnoliopsida</taxon>
        <taxon>Liliopsida</taxon>
        <taxon>Zingiberales</taxon>
        <taxon>Musaceae</taxon>
        <taxon>Ensete</taxon>
    </lineage>
</organism>
<evidence type="ECO:0000256" key="6">
    <source>
        <dbReference type="SAM" id="Phobius"/>
    </source>
</evidence>
<name>A0AAV8R2A5_ENSVE</name>
<evidence type="ECO:0000313" key="8">
    <source>
        <dbReference type="Proteomes" id="UP001222027"/>
    </source>
</evidence>
<dbReference type="Gene3D" id="1.20.1250.20">
    <property type="entry name" value="MFS general substrate transporter like domains"/>
    <property type="match status" value="1"/>
</dbReference>
<dbReference type="Pfam" id="PF00854">
    <property type="entry name" value="PTR2"/>
    <property type="match status" value="1"/>
</dbReference>